<protein>
    <submittedName>
        <fullName evidence="4">Major paralogous domain-containing protein</fullName>
    </submittedName>
</protein>
<proteinExistence type="predicted"/>
<organism evidence="4 5">
    <name type="scientific">Fibrobacter intestinalis</name>
    <dbReference type="NCBI Taxonomy" id="28122"/>
    <lineage>
        <taxon>Bacteria</taxon>
        <taxon>Pseudomonadati</taxon>
        <taxon>Fibrobacterota</taxon>
        <taxon>Fibrobacteria</taxon>
        <taxon>Fibrobacterales</taxon>
        <taxon>Fibrobacteraceae</taxon>
        <taxon>Fibrobacter</taxon>
    </lineage>
</organism>
<feature type="region of interest" description="Disordered" evidence="1">
    <location>
        <begin position="130"/>
        <end position="181"/>
    </location>
</feature>
<evidence type="ECO:0000313" key="4">
    <source>
        <dbReference type="EMBL" id="SHL14706.1"/>
    </source>
</evidence>
<feature type="domain" description="Fibrobacter succinogenes major paralogous" evidence="3">
    <location>
        <begin position="248"/>
        <end position="436"/>
    </location>
</feature>
<dbReference type="AlphaFoldDB" id="A0A1M6Y8W6"/>
<feature type="chain" id="PRO_5013246383" evidence="2">
    <location>
        <begin position="21"/>
        <end position="439"/>
    </location>
</feature>
<dbReference type="Proteomes" id="UP000184275">
    <property type="component" value="Unassembled WGS sequence"/>
</dbReference>
<gene>
    <name evidence="4" type="ORF">SAMN05720469_13911</name>
</gene>
<sequence length="439" mass="47363">MKLSILLTIVFSAIFFTACGDDSSSSAGNLPNNGGDFAFSEETVEDLPACTESRDGDFAKVESDNTVRLCYAERWITLGESVETRDSLKNCTDSREGERAFLESEQVTLICSEGKWNVFEIEDLLEKSSSSMESSSSSSISEPASSSSEVIASSSGTAESSISSALPSSSSNSEISSSSEAISSSTSVAKSSSSAESEGVSSSVSESSSSSAIPSSSSLAKLSWQYLNPAIDYGEMTDARDGQVYKTVKIGNQTWMAENLNYTYRQKTSSLDSSSFCYYSAYYCSKYGRLYMWSAAMDSAALFSTAGKGCGYNITCNSRKTIRGICPAGWHLPDTTEIRTLINAVGNKAGTALKSTSGWKNDGNGTDIYGFSALPAGFRDYLGNFHYNGESTSFWSTTTGDAKSWAYYFDLDYNSEYVRNYSTIFKHSAISVRCLKDSN</sequence>
<dbReference type="RefSeq" id="WP_073306010.1">
    <property type="nucleotide sequence ID" value="NZ_FRAW01000039.1"/>
</dbReference>
<keyword evidence="5" id="KW-1185">Reference proteome</keyword>
<accession>A0A1M6Y8W6</accession>
<dbReference type="EMBL" id="FRAW01000039">
    <property type="protein sequence ID" value="SHL14706.1"/>
    <property type="molecule type" value="Genomic_DNA"/>
</dbReference>
<feature type="region of interest" description="Disordered" evidence="1">
    <location>
        <begin position="195"/>
        <end position="215"/>
    </location>
</feature>
<evidence type="ECO:0000256" key="2">
    <source>
        <dbReference type="SAM" id="SignalP"/>
    </source>
</evidence>
<name>A0A1M6Y8W6_9BACT</name>
<dbReference type="PROSITE" id="PS51257">
    <property type="entry name" value="PROKAR_LIPOPROTEIN"/>
    <property type="match status" value="1"/>
</dbReference>
<dbReference type="Pfam" id="PF09603">
    <property type="entry name" value="Fib_succ_major"/>
    <property type="match status" value="1"/>
</dbReference>
<evidence type="ECO:0000256" key="1">
    <source>
        <dbReference type="SAM" id="MobiDB-lite"/>
    </source>
</evidence>
<evidence type="ECO:0000259" key="3">
    <source>
        <dbReference type="Pfam" id="PF09603"/>
    </source>
</evidence>
<feature type="signal peptide" evidence="2">
    <location>
        <begin position="1"/>
        <end position="20"/>
    </location>
</feature>
<dbReference type="InterPro" id="IPR011871">
    <property type="entry name" value="Fib_succ_major"/>
</dbReference>
<dbReference type="NCBIfam" id="TIGR02145">
    <property type="entry name" value="Fib_succ_major"/>
    <property type="match status" value="1"/>
</dbReference>
<keyword evidence="2" id="KW-0732">Signal</keyword>
<reference evidence="5" key="1">
    <citation type="submission" date="2016-11" db="EMBL/GenBank/DDBJ databases">
        <authorList>
            <person name="Varghese N."/>
            <person name="Submissions S."/>
        </authorList>
    </citation>
    <scope>NUCLEOTIDE SEQUENCE [LARGE SCALE GENOMIC DNA]</scope>
    <source>
        <strain evidence="5">UWOS</strain>
    </source>
</reference>
<evidence type="ECO:0000313" key="5">
    <source>
        <dbReference type="Proteomes" id="UP000184275"/>
    </source>
</evidence>